<evidence type="ECO:0000313" key="2">
    <source>
        <dbReference type="EMBL" id="GAC70737.1"/>
    </source>
</evidence>
<feature type="region of interest" description="Disordered" evidence="1">
    <location>
        <begin position="492"/>
        <end position="523"/>
    </location>
</feature>
<dbReference type="OrthoDB" id="3188010at2"/>
<dbReference type="eggNOG" id="COG4626">
    <property type="taxonomic scope" value="Bacteria"/>
</dbReference>
<proteinExistence type="predicted"/>
<sequence>MSSPVCDLFPPIDCEQFPTLTGRQEPHHLSVFDGDDAHGLRAIELAQRVTQPIMSWQQGCLKGILRTDLDTGMWTHPDAVLLVPRQNGKSEILLLRCLYGLFYLGEKILYSVARWDPSGKDLHDRLVAMINAVPSLKRRLAKQPTCSQGRGIITLKNGAEMRTTTRSTDMVRGMTKLDLLICDEAYNLDQAAVSSTTYAQMAADNPQTIYTSSAVNANEHSKGHILAGLRRQGLALAEGIFFAEYMAPPEMAFNELATWEYANPSFGVIATEAKMRKPLRTATTEAGRVAFGAEALGRGVWPADESEGASAIPAERWEPMKVTGQPPTFVGSRVVAVSRTPDRSRWAIGAGRRRSDGRVHLEIKTVVKATNEQMVHEIVQLVLAWDPLAVVIDTKSTAAVLKPLLIAAGIEPEMLTTPQVATACGGFLDAALAGELSHSGQEDLDEAVAAAAKHQLKGDFVWEKPVEGSVAELEAATLAHWGVLTFGPLEVGPTASPSTGRTTKTVEPEPASDRTARRRSEDRALDQIDHFDAMTAAF</sequence>
<dbReference type="RefSeq" id="WP_007625027.1">
    <property type="nucleotide sequence ID" value="NZ_BANX01000039.1"/>
</dbReference>
<keyword evidence="3" id="KW-1185">Reference proteome</keyword>
<accession>M0QS31</accession>
<dbReference type="AlphaFoldDB" id="M0QS31"/>
<comment type="caution">
    <text evidence="2">The sequence shown here is derived from an EMBL/GenBank/DDBJ whole genome shotgun (WGS) entry which is preliminary data.</text>
</comment>
<organism evidence="2 3">
    <name type="scientific">Gordonia soli NBRC 108243</name>
    <dbReference type="NCBI Taxonomy" id="1223545"/>
    <lineage>
        <taxon>Bacteria</taxon>
        <taxon>Bacillati</taxon>
        <taxon>Actinomycetota</taxon>
        <taxon>Actinomycetes</taxon>
        <taxon>Mycobacteriales</taxon>
        <taxon>Gordoniaceae</taxon>
        <taxon>Gordonia</taxon>
    </lineage>
</organism>
<gene>
    <name evidence="2" type="ORF">GS4_39_00680</name>
</gene>
<protein>
    <recommendedName>
        <fullName evidence="4">Terminase large subunit</fullName>
    </recommendedName>
</protein>
<evidence type="ECO:0000313" key="3">
    <source>
        <dbReference type="Proteomes" id="UP000011666"/>
    </source>
</evidence>
<dbReference type="Proteomes" id="UP000011666">
    <property type="component" value="Unassembled WGS sequence"/>
</dbReference>
<name>M0QS31_9ACTN</name>
<evidence type="ECO:0008006" key="4">
    <source>
        <dbReference type="Google" id="ProtNLM"/>
    </source>
</evidence>
<reference evidence="2 3" key="1">
    <citation type="submission" date="2013-01" db="EMBL/GenBank/DDBJ databases">
        <title>Whole genome shotgun sequence of Gordonia soli NBRC 108243.</title>
        <authorList>
            <person name="Isaki-Nakamura S."/>
            <person name="Hosoyama A."/>
            <person name="Tsuchikane K."/>
            <person name="Ando Y."/>
            <person name="Baba S."/>
            <person name="Ohji S."/>
            <person name="Hamada M."/>
            <person name="Tamura T."/>
            <person name="Yamazoe A."/>
            <person name="Yamazaki S."/>
            <person name="Fujita N."/>
        </authorList>
    </citation>
    <scope>NUCLEOTIDE SEQUENCE [LARGE SCALE GENOMIC DNA]</scope>
    <source>
        <strain evidence="2 3">NBRC 108243</strain>
    </source>
</reference>
<dbReference type="InterPro" id="IPR027417">
    <property type="entry name" value="P-loop_NTPase"/>
</dbReference>
<dbReference type="STRING" id="1223545.GS4_39_00680"/>
<feature type="compositionally biased region" description="Basic and acidic residues" evidence="1">
    <location>
        <begin position="504"/>
        <end position="523"/>
    </location>
</feature>
<dbReference type="Gene3D" id="3.40.50.300">
    <property type="entry name" value="P-loop containing nucleotide triphosphate hydrolases"/>
    <property type="match status" value="1"/>
</dbReference>
<evidence type="ECO:0000256" key="1">
    <source>
        <dbReference type="SAM" id="MobiDB-lite"/>
    </source>
</evidence>
<dbReference type="EMBL" id="BANX01000039">
    <property type="protein sequence ID" value="GAC70737.1"/>
    <property type="molecule type" value="Genomic_DNA"/>
</dbReference>